<gene>
    <name evidence="1" type="ORF">WJX72_011947</name>
</gene>
<sequence length="250" mass="27960">MEELKKQILGLRDWDASKKGRALNRLKGENLKRFTGLPDDVLQAALDDELSAGKSSLYEVIHAWGLPSETVQRLQGETGCLTARSTEAPAWQRMTGCTVKVSDRCIHMIPKANLDRSHYDFASKYVADAVITNLLAGSRRDLELFLVTSRDIPLLAMLRERLFEAFVLHIRPLGGKFDSRDLQNGEVCVLKETRSGVYYYDDLAEVETQPDGVYCIPVSKTAEAIDYICQPDDLGQITINLKHGAKTTDL</sequence>
<dbReference type="Proteomes" id="UP001489004">
    <property type="component" value="Unassembled WGS sequence"/>
</dbReference>
<dbReference type="InterPro" id="IPR052980">
    <property type="entry name" value="Crinkler_effector"/>
</dbReference>
<comment type="caution">
    <text evidence="1">The sequence shown here is derived from an EMBL/GenBank/DDBJ whole genome shotgun (WGS) entry which is preliminary data.</text>
</comment>
<accession>A0AAW1R9H9</accession>
<dbReference type="EMBL" id="JALJOR010000001">
    <property type="protein sequence ID" value="KAK9830474.1"/>
    <property type="molecule type" value="Genomic_DNA"/>
</dbReference>
<evidence type="ECO:0000313" key="2">
    <source>
        <dbReference type="Proteomes" id="UP001489004"/>
    </source>
</evidence>
<protein>
    <submittedName>
        <fullName evidence="1">Uncharacterized protein</fullName>
    </submittedName>
</protein>
<name>A0AAW1R9H9_9CHLO</name>
<keyword evidence="2" id="KW-1185">Reference proteome</keyword>
<proteinExistence type="predicted"/>
<organism evidence="1 2">
    <name type="scientific">[Myrmecia] bisecta</name>
    <dbReference type="NCBI Taxonomy" id="41462"/>
    <lineage>
        <taxon>Eukaryota</taxon>
        <taxon>Viridiplantae</taxon>
        <taxon>Chlorophyta</taxon>
        <taxon>core chlorophytes</taxon>
        <taxon>Trebouxiophyceae</taxon>
        <taxon>Trebouxiales</taxon>
        <taxon>Trebouxiaceae</taxon>
        <taxon>Myrmecia</taxon>
    </lineage>
</organism>
<reference evidence="1 2" key="1">
    <citation type="journal article" date="2024" name="Nat. Commun.">
        <title>Phylogenomics reveals the evolutionary origins of lichenization in chlorophyte algae.</title>
        <authorList>
            <person name="Puginier C."/>
            <person name="Libourel C."/>
            <person name="Otte J."/>
            <person name="Skaloud P."/>
            <person name="Haon M."/>
            <person name="Grisel S."/>
            <person name="Petersen M."/>
            <person name="Berrin J.G."/>
            <person name="Delaux P.M."/>
            <person name="Dal Grande F."/>
            <person name="Keller J."/>
        </authorList>
    </citation>
    <scope>NUCLEOTIDE SEQUENCE [LARGE SCALE GENOMIC DNA]</scope>
    <source>
        <strain evidence="1 2">SAG 2043</strain>
    </source>
</reference>
<dbReference type="PANTHER" id="PTHR33129:SF1">
    <property type="entry name" value="ATP-BINDING PROTEIN"/>
    <property type="match status" value="1"/>
</dbReference>
<evidence type="ECO:0000313" key="1">
    <source>
        <dbReference type="EMBL" id="KAK9830474.1"/>
    </source>
</evidence>
<dbReference type="PANTHER" id="PTHR33129">
    <property type="entry name" value="PROTEIN KINASE DOMAIN-CONTAINING PROTEIN-RELATED"/>
    <property type="match status" value="1"/>
</dbReference>
<dbReference type="AlphaFoldDB" id="A0AAW1R9H9"/>